<protein>
    <submittedName>
        <fullName evidence="5">Type IV secretion system protein VirB9</fullName>
    </submittedName>
</protein>
<proteinExistence type="inferred from homology"/>
<dbReference type="InterPro" id="IPR010258">
    <property type="entry name" value="Conjugal_tfr_TrbG/VirB9/CagX"/>
</dbReference>
<evidence type="ECO:0000256" key="3">
    <source>
        <dbReference type="SAM" id="MobiDB-lite"/>
    </source>
</evidence>
<keyword evidence="6" id="KW-1185">Reference proteome</keyword>
<dbReference type="InterPro" id="IPR033645">
    <property type="entry name" value="VirB9/CagX/TrbG_C"/>
</dbReference>
<dbReference type="AlphaFoldDB" id="A0A7Z0BTL7"/>
<reference evidence="5 6" key="1">
    <citation type="submission" date="2020-07" db="EMBL/GenBank/DDBJ databases">
        <title>Genomic Encyclopedia of Type Strains, Phase IV (KMG-IV): sequencing the most valuable type-strain genomes for metagenomic binning, comparative biology and taxonomic classification.</title>
        <authorList>
            <person name="Goeker M."/>
        </authorList>
    </citation>
    <scope>NUCLEOTIDE SEQUENCE [LARGE SCALE GENOMIC DNA]</scope>
    <source>
        <strain evidence="5 6">DSM 29043</strain>
    </source>
</reference>
<name>A0A7Z0BTL7_9SPHN</name>
<dbReference type="Proteomes" id="UP000522081">
    <property type="component" value="Unassembled WGS sequence"/>
</dbReference>
<evidence type="ECO:0000313" key="6">
    <source>
        <dbReference type="Proteomes" id="UP000522081"/>
    </source>
</evidence>
<evidence type="ECO:0000256" key="4">
    <source>
        <dbReference type="SAM" id="SignalP"/>
    </source>
</evidence>
<evidence type="ECO:0000313" key="5">
    <source>
        <dbReference type="EMBL" id="NYH96141.1"/>
    </source>
</evidence>
<keyword evidence="2 4" id="KW-0732">Signal</keyword>
<accession>A0A7Z0BTL7</accession>
<feature type="signal peptide" evidence="4">
    <location>
        <begin position="1"/>
        <end position="24"/>
    </location>
</feature>
<dbReference type="CDD" id="cd06911">
    <property type="entry name" value="VirB9_CagX_TrbG"/>
    <property type="match status" value="1"/>
</dbReference>
<comment type="similarity">
    <text evidence="1">Belongs to the TrbG/VirB9 family.</text>
</comment>
<evidence type="ECO:0000256" key="1">
    <source>
        <dbReference type="ARBA" id="ARBA00006135"/>
    </source>
</evidence>
<dbReference type="Pfam" id="PF03524">
    <property type="entry name" value="CagX"/>
    <property type="match status" value="1"/>
</dbReference>
<organism evidence="5 6">
    <name type="scientific">Novosphingobium marinum</name>
    <dbReference type="NCBI Taxonomy" id="1514948"/>
    <lineage>
        <taxon>Bacteria</taxon>
        <taxon>Pseudomonadati</taxon>
        <taxon>Pseudomonadota</taxon>
        <taxon>Alphaproteobacteria</taxon>
        <taxon>Sphingomonadales</taxon>
        <taxon>Sphingomonadaceae</taxon>
        <taxon>Novosphingobium</taxon>
    </lineage>
</organism>
<evidence type="ECO:0000256" key="2">
    <source>
        <dbReference type="ARBA" id="ARBA00022729"/>
    </source>
</evidence>
<comment type="caution">
    <text evidence="5">The sequence shown here is derived from an EMBL/GenBank/DDBJ whole genome shotgun (WGS) entry which is preliminary data.</text>
</comment>
<dbReference type="Gene3D" id="2.60.40.2500">
    <property type="match status" value="1"/>
</dbReference>
<feature type="region of interest" description="Disordered" evidence="3">
    <location>
        <begin position="244"/>
        <end position="279"/>
    </location>
</feature>
<feature type="chain" id="PRO_5030871929" evidence="4">
    <location>
        <begin position="25"/>
        <end position="279"/>
    </location>
</feature>
<feature type="compositionally biased region" description="Low complexity" evidence="3">
    <location>
        <begin position="249"/>
        <end position="259"/>
    </location>
</feature>
<sequence length="279" mass="29706">MIRGNILAATCAAAALLAAAPASAQDRDPRLVHHEFDQDEVVRIEGKAGVQATVVFGDGEHIENVAVGDSEKWQITPNKRADTLFVKPLGPNARTNMTVITDRHTYFFDLVASASARPVYMLRFTYENQPERPDAQPDPSLAALNSAEAGAIGAEPGLEPVDPAQMNFAWRKKGDAKLVPDRIYDDGNATYLVWGVDRALPAILVVNDKGEEGPVNFAVREGTIVIDDVPDLIVLRTGKARAELRHAGPRPAAGPSRARNGGGPAVAAADIGPNPGRGN</sequence>
<gene>
    <name evidence="5" type="ORF">FHS75_002473</name>
</gene>
<dbReference type="EMBL" id="JACBZF010000004">
    <property type="protein sequence ID" value="NYH96141.1"/>
    <property type="molecule type" value="Genomic_DNA"/>
</dbReference>
<dbReference type="InterPro" id="IPR038161">
    <property type="entry name" value="VirB9/CagX/TrbG_C_sf"/>
</dbReference>
<dbReference type="RefSeq" id="WP_179407982.1">
    <property type="nucleotide sequence ID" value="NZ_BMGF01000004.1"/>
</dbReference>